<evidence type="ECO:0000256" key="2">
    <source>
        <dbReference type="SAM" id="SignalP"/>
    </source>
</evidence>
<accession>A0A9P4JE92</accession>
<feature type="chain" id="PRO_5040311983" evidence="2">
    <location>
        <begin position="16"/>
        <end position="457"/>
    </location>
</feature>
<feature type="compositionally biased region" description="Acidic residues" evidence="1">
    <location>
        <begin position="339"/>
        <end position="351"/>
    </location>
</feature>
<feature type="compositionally biased region" description="Acidic residues" evidence="1">
    <location>
        <begin position="447"/>
        <end position="457"/>
    </location>
</feature>
<dbReference type="EMBL" id="ML996081">
    <property type="protein sequence ID" value="KAF2157249.1"/>
    <property type="molecule type" value="Genomic_DNA"/>
</dbReference>
<evidence type="ECO:0000313" key="4">
    <source>
        <dbReference type="Proteomes" id="UP000799439"/>
    </source>
</evidence>
<name>A0A9P4JE92_9PEZI</name>
<sequence length="457" mass="50137">MTVCLSWMVAMRACAIGIAVASHATFFVHTDATQLAASQTLSGFASSRLIGHERDAAAGCCLHSPARNHVSYSIDFQDLEQPSDYRRDADLSLRSMKNCTVVKVPRADADDESVLLRIEQDNPNRLDLALFGTDGEHVYVGKIRHSTVEKLQNKSFNGSLEDWQTILFAIFSHRPDALAKPVANDVELATIAGDQLTIIIRKNIDGITQRLGEVVLKQKDDEEISLFDWTLESAAEVGDLRQKGIDLQRQITKRDKEIEDLKKQVQNAASERDLYVKGLSLKFSELLNSKKAKIRDQQRLLKSANLSSPVEADGEDAGISPKITAKGKKRKAENGEATEQPEDDDASEAEGDGNMSDAASSRTRTPTPGPETSGDDSDVPRNDETASKAASDFKHRANSNPNQTDPAQGEDSPSHKWQSKIPPRRELPVGMRPQRGAGAKAQPGKPEDDDEETDDEL</sequence>
<dbReference type="InterPro" id="IPR014751">
    <property type="entry name" value="XRCC4-like_C"/>
</dbReference>
<dbReference type="Gene3D" id="1.20.5.370">
    <property type="match status" value="1"/>
</dbReference>
<dbReference type="AlphaFoldDB" id="A0A9P4JE92"/>
<evidence type="ECO:0000313" key="3">
    <source>
        <dbReference type="EMBL" id="KAF2157249.1"/>
    </source>
</evidence>
<organism evidence="3 4">
    <name type="scientific">Myriangium duriaei CBS 260.36</name>
    <dbReference type="NCBI Taxonomy" id="1168546"/>
    <lineage>
        <taxon>Eukaryota</taxon>
        <taxon>Fungi</taxon>
        <taxon>Dikarya</taxon>
        <taxon>Ascomycota</taxon>
        <taxon>Pezizomycotina</taxon>
        <taxon>Dothideomycetes</taxon>
        <taxon>Dothideomycetidae</taxon>
        <taxon>Myriangiales</taxon>
        <taxon>Myriangiaceae</taxon>
        <taxon>Myriangium</taxon>
    </lineage>
</organism>
<dbReference type="PANTHER" id="PTHR42067:SF1">
    <property type="entry name" value="MITOTIC APPARATUS PROTEIN P62"/>
    <property type="match status" value="1"/>
</dbReference>
<comment type="caution">
    <text evidence="3">The sequence shown here is derived from an EMBL/GenBank/DDBJ whole genome shotgun (WGS) entry which is preliminary data.</text>
</comment>
<dbReference type="SUPFAM" id="SSF58022">
    <property type="entry name" value="XRCC4, C-terminal oligomerization domain"/>
    <property type="match status" value="1"/>
</dbReference>
<keyword evidence="4" id="KW-1185">Reference proteome</keyword>
<feature type="compositionally biased region" description="Basic and acidic residues" evidence="1">
    <location>
        <begin position="378"/>
        <end position="395"/>
    </location>
</feature>
<dbReference type="PANTHER" id="PTHR42067">
    <property type="entry name" value="YALI0C15378P"/>
    <property type="match status" value="1"/>
</dbReference>
<protein>
    <submittedName>
        <fullName evidence="3">Uncharacterized protein</fullName>
    </submittedName>
</protein>
<dbReference type="Proteomes" id="UP000799439">
    <property type="component" value="Unassembled WGS sequence"/>
</dbReference>
<dbReference type="OrthoDB" id="8064436at2759"/>
<evidence type="ECO:0000256" key="1">
    <source>
        <dbReference type="SAM" id="MobiDB-lite"/>
    </source>
</evidence>
<feature type="compositionally biased region" description="Polar residues" evidence="1">
    <location>
        <begin position="357"/>
        <end position="366"/>
    </location>
</feature>
<keyword evidence="2" id="KW-0732">Signal</keyword>
<feature type="signal peptide" evidence="2">
    <location>
        <begin position="1"/>
        <end position="15"/>
    </location>
</feature>
<proteinExistence type="predicted"/>
<reference evidence="3" key="1">
    <citation type="journal article" date="2020" name="Stud. Mycol.">
        <title>101 Dothideomycetes genomes: a test case for predicting lifestyles and emergence of pathogens.</title>
        <authorList>
            <person name="Haridas S."/>
            <person name="Albert R."/>
            <person name="Binder M."/>
            <person name="Bloem J."/>
            <person name="Labutti K."/>
            <person name="Salamov A."/>
            <person name="Andreopoulos B."/>
            <person name="Baker S."/>
            <person name="Barry K."/>
            <person name="Bills G."/>
            <person name="Bluhm B."/>
            <person name="Cannon C."/>
            <person name="Castanera R."/>
            <person name="Culley D."/>
            <person name="Daum C."/>
            <person name="Ezra D."/>
            <person name="Gonzalez J."/>
            <person name="Henrissat B."/>
            <person name="Kuo A."/>
            <person name="Liang C."/>
            <person name="Lipzen A."/>
            <person name="Lutzoni F."/>
            <person name="Magnuson J."/>
            <person name="Mondo S."/>
            <person name="Nolan M."/>
            <person name="Ohm R."/>
            <person name="Pangilinan J."/>
            <person name="Park H.-J."/>
            <person name="Ramirez L."/>
            <person name="Alfaro M."/>
            <person name="Sun H."/>
            <person name="Tritt A."/>
            <person name="Yoshinaga Y."/>
            <person name="Zwiers L.-H."/>
            <person name="Turgeon B."/>
            <person name="Goodwin S."/>
            <person name="Spatafora J."/>
            <person name="Crous P."/>
            <person name="Grigoriev I."/>
        </authorList>
    </citation>
    <scope>NUCLEOTIDE SEQUENCE</scope>
    <source>
        <strain evidence="3">CBS 260.36</strain>
    </source>
</reference>
<gene>
    <name evidence="3" type="ORF">K461DRAFT_264174</name>
</gene>
<feature type="region of interest" description="Disordered" evidence="1">
    <location>
        <begin position="305"/>
        <end position="457"/>
    </location>
</feature>